<sequence>MKCIHPAGRGTIQSWNKELLKLKAATGIVLLLLHVIQEVCELYKAREDTVPSDADFGWKPEGRQGTSLTIRSPVFSRVTLGLTTLHKAGNGEAQSPECHQCQVEKLLMPNTWTHGTCHTHTAPCLSPHCETALPSEQAQKMATKSTADLDNGVNHADPKDGKHLMTFAKTVMEILHLQILIMWYLMNAIFPPEKMMHRQNSCGAVDFGLVAATFALVVSRFHNAAAFDFLSSSIHEALLLLPRPPRAPHLPPFTFRCIETCLTDVSARTFQASNFITSNGYGTSRSFKDPNLGAFPRSEDLAHDVDMLVRTILLMKKTRSGQIKAGRKLMGVNGLQLKDYDPPGANPAHNPPPPSKKAGKGSSP</sequence>
<comment type="caution">
    <text evidence="2">The sequence shown here is derived from an EMBL/GenBank/DDBJ whole genome shotgun (WGS) entry which is preliminary data.</text>
</comment>
<organism evidence="2 3">
    <name type="scientific">Trapa incisa</name>
    <dbReference type="NCBI Taxonomy" id="236973"/>
    <lineage>
        <taxon>Eukaryota</taxon>
        <taxon>Viridiplantae</taxon>
        <taxon>Streptophyta</taxon>
        <taxon>Embryophyta</taxon>
        <taxon>Tracheophyta</taxon>
        <taxon>Spermatophyta</taxon>
        <taxon>Magnoliopsida</taxon>
        <taxon>eudicotyledons</taxon>
        <taxon>Gunneridae</taxon>
        <taxon>Pentapetalae</taxon>
        <taxon>rosids</taxon>
        <taxon>malvids</taxon>
        <taxon>Myrtales</taxon>
        <taxon>Lythraceae</taxon>
        <taxon>Trapa</taxon>
    </lineage>
</organism>
<evidence type="ECO:0000313" key="2">
    <source>
        <dbReference type="EMBL" id="KAK4746058.1"/>
    </source>
</evidence>
<dbReference type="Proteomes" id="UP001345219">
    <property type="component" value="Chromosome 10"/>
</dbReference>
<proteinExistence type="predicted"/>
<reference evidence="2 3" key="1">
    <citation type="journal article" date="2023" name="Hortic Res">
        <title>Pangenome of water caltrop reveals structural variations and asymmetric subgenome divergence after allopolyploidization.</title>
        <authorList>
            <person name="Zhang X."/>
            <person name="Chen Y."/>
            <person name="Wang L."/>
            <person name="Yuan Y."/>
            <person name="Fang M."/>
            <person name="Shi L."/>
            <person name="Lu R."/>
            <person name="Comes H.P."/>
            <person name="Ma Y."/>
            <person name="Chen Y."/>
            <person name="Huang G."/>
            <person name="Zhou Y."/>
            <person name="Zheng Z."/>
            <person name="Qiu Y."/>
        </authorList>
    </citation>
    <scope>NUCLEOTIDE SEQUENCE [LARGE SCALE GENOMIC DNA]</scope>
    <source>
        <tissue evidence="2">Roots</tissue>
    </source>
</reference>
<protein>
    <submittedName>
        <fullName evidence="2">Uncharacterized protein</fullName>
    </submittedName>
</protein>
<evidence type="ECO:0000313" key="3">
    <source>
        <dbReference type="Proteomes" id="UP001345219"/>
    </source>
</evidence>
<evidence type="ECO:0000256" key="1">
    <source>
        <dbReference type="SAM" id="MobiDB-lite"/>
    </source>
</evidence>
<accession>A0AAN7GSE0</accession>
<keyword evidence="3" id="KW-1185">Reference proteome</keyword>
<name>A0AAN7GSE0_9MYRT</name>
<gene>
    <name evidence="2" type="ORF">SAY87_012370</name>
</gene>
<dbReference type="EMBL" id="JAXIOK010000021">
    <property type="protein sequence ID" value="KAK4746058.1"/>
    <property type="molecule type" value="Genomic_DNA"/>
</dbReference>
<feature type="region of interest" description="Disordered" evidence="1">
    <location>
        <begin position="335"/>
        <end position="364"/>
    </location>
</feature>
<dbReference type="AlphaFoldDB" id="A0AAN7GSE0"/>